<accession>A0AA40DUJ9</accession>
<evidence type="ECO:0000259" key="7">
    <source>
        <dbReference type="PROSITE" id="PS50048"/>
    </source>
</evidence>
<keyword evidence="4" id="KW-0238">DNA-binding</keyword>
<feature type="domain" description="Zn(2)-C6 fungal-type" evidence="7">
    <location>
        <begin position="10"/>
        <end position="38"/>
    </location>
</feature>
<protein>
    <recommendedName>
        <fullName evidence="7">Zn(2)-C6 fungal-type domain-containing protein</fullName>
    </recommendedName>
</protein>
<dbReference type="GO" id="GO:0008270">
    <property type="term" value="F:zinc ion binding"/>
    <property type="evidence" value="ECO:0007669"/>
    <property type="project" value="InterPro"/>
</dbReference>
<reference evidence="8" key="1">
    <citation type="submission" date="2023-06" db="EMBL/GenBank/DDBJ databases">
        <title>Genome-scale phylogeny and comparative genomics of the fungal order Sordariales.</title>
        <authorList>
            <consortium name="Lawrence Berkeley National Laboratory"/>
            <person name="Hensen N."/>
            <person name="Bonometti L."/>
            <person name="Westerberg I."/>
            <person name="Brannstrom I.O."/>
            <person name="Guillou S."/>
            <person name="Cros-Aarteil S."/>
            <person name="Calhoun S."/>
            <person name="Haridas S."/>
            <person name="Kuo A."/>
            <person name="Mondo S."/>
            <person name="Pangilinan J."/>
            <person name="Riley R."/>
            <person name="LaButti K."/>
            <person name="Andreopoulos B."/>
            <person name="Lipzen A."/>
            <person name="Chen C."/>
            <person name="Yanf M."/>
            <person name="Daum C."/>
            <person name="Ng V."/>
            <person name="Clum A."/>
            <person name="Steindorff A."/>
            <person name="Ohm R."/>
            <person name="Martin F."/>
            <person name="Silar P."/>
            <person name="Natvig D."/>
            <person name="Lalanne C."/>
            <person name="Gautier V."/>
            <person name="Ament-velasquez S.L."/>
            <person name="Kruys A."/>
            <person name="Hutchinson M.I."/>
            <person name="Powell A.J."/>
            <person name="Barry K."/>
            <person name="Miller A.N."/>
            <person name="Grigoriev I.V."/>
            <person name="Debuchy R."/>
            <person name="Gladieux P."/>
            <person name="Thoren M.H."/>
            <person name="Johannesson H."/>
        </authorList>
    </citation>
    <scope>NUCLEOTIDE SEQUENCE</scope>
    <source>
        <strain evidence="8">SMH2392-1A</strain>
    </source>
</reference>
<proteinExistence type="predicted"/>
<keyword evidence="9" id="KW-1185">Reference proteome</keyword>
<gene>
    <name evidence="8" type="ORF">B0T26DRAFT_742433</name>
</gene>
<dbReference type="GO" id="GO:0003677">
    <property type="term" value="F:DNA binding"/>
    <property type="evidence" value="ECO:0007669"/>
    <property type="project" value="UniProtKB-KW"/>
</dbReference>
<evidence type="ECO:0000256" key="5">
    <source>
        <dbReference type="ARBA" id="ARBA00023163"/>
    </source>
</evidence>
<evidence type="ECO:0000256" key="6">
    <source>
        <dbReference type="ARBA" id="ARBA00023242"/>
    </source>
</evidence>
<organism evidence="8 9">
    <name type="scientific">Lasiosphaeria miniovina</name>
    <dbReference type="NCBI Taxonomy" id="1954250"/>
    <lineage>
        <taxon>Eukaryota</taxon>
        <taxon>Fungi</taxon>
        <taxon>Dikarya</taxon>
        <taxon>Ascomycota</taxon>
        <taxon>Pezizomycotina</taxon>
        <taxon>Sordariomycetes</taxon>
        <taxon>Sordariomycetidae</taxon>
        <taxon>Sordariales</taxon>
        <taxon>Lasiosphaeriaceae</taxon>
        <taxon>Lasiosphaeria</taxon>
    </lineage>
</organism>
<keyword evidence="3" id="KW-0805">Transcription regulation</keyword>
<evidence type="ECO:0000256" key="4">
    <source>
        <dbReference type="ARBA" id="ARBA00023125"/>
    </source>
</evidence>
<dbReference type="EMBL" id="JAUIRO010000005">
    <property type="protein sequence ID" value="KAK0713947.1"/>
    <property type="molecule type" value="Genomic_DNA"/>
</dbReference>
<evidence type="ECO:0000256" key="3">
    <source>
        <dbReference type="ARBA" id="ARBA00023015"/>
    </source>
</evidence>
<dbReference type="GO" id="GO:0000981">
    <property type="term" value="F:DNA-binding transcription factor activity, RNA polymerase II-specific"/>
    <property type="evidence" value="ECO:0007669"/>
    <property type="project" value="InterPro"/>
</dbReference>
<dbReference type="CDD" id="cd00067">
    <property type="entry name" value="GAL4"/>
    <property type="match status" value="1"/>
</dbReference>
<dbReference type="Proteomes" id="UP001172101">
    <property type="component" value="Unassembled WGS sequence"/>
</dbReference>
<keyword evidence="2" id="KW-0862">Zinc</keyword>
<dbReference type="InterPro" id="IPR052360">
    <property type="entry name" value="Transcr_Regulatory_Proteins"/>
</dbReference>
<evidence type="ECO:0000256" key="1">
    <source>
        <dbReference type="ARBA" id="ARBA00022723"/>
    </source>
</evidence>
<name>A0AA40DUJ9_9PEZI</name>
<dbReference type="SUPFAM" id="SSF57701">
    <property type="entry name" value="Zn2/Cys6 DNA-binding domain"/>
    <property type="match status" value="1"/>
</dbReference>
<dbReference type="AlphaFoldDB" id="A0AA40DUJ9"/>
<sequence>MQRRAKVKTGCATYRVRKAKCDEAKPSCRKCIDTGRICDGYESPFRFFTSQPISSGRPPLEGGINPKSGAVITPQDIDLLSWYFSTKTMFDGVKLGCTEEASQVLCASMTDPAIRHAILSLRALPQYLETSQHGSNSHDEYSLQQYCMALGRLSSNLFPWSSSDGLKPGNFLAMTQHMVHELRIMREQRRLAERQRSFGLAPTDPPCLLDVFVIKLFATPCKFADHTPRPAKAASSAAELGVRESANAAVESRSRQLCTIAPDMRTELTRIAASTIELLDKLASHRAGWVDDMSSLQKEKEVLLHPLSSWLADLELGAMHPEPLSVSFLYLFHQALKIILLGGLEGLSSDSEAEMGREYEQLVGIARGMLVRG</sequence>
<evidence type="ECO:0000313" key="8">
    <source>
        <dbReference type="EMBL" id="KAK0713947.1"/>
    </source>
</evidence>
<dbReference type="Gene3D" id="4.10.240.10">
    <property type="entry name" value="Zn(2)-C6 fungal-type DNA-binding domain"/>
    <property type="match status" value="1"/>
</dbReference>
<keyword evidence="1" id="KW-0479">Metal-binding</keyword>
<dbReference type="PROSITE" id="PS50048">
    <property type="entry name" value="ZN2_CY6_FUNGAL_2"/>
    <property type="match status" value="1"/>
</dbReference>
<dbReference type="PANTHER" id="PTHR36206:SF12">
    <property type="entry name" value="ASPERCRYPTIN BIOSYNTHESIS CLUSTER-SPECIFIC TRANSCRIPTION REGULATOR ATNN-RELATED"/>
    <property type="match status" value="1"/>
</dbReference>
<keyword evidence="5" id="KW-0804">Transcription</keyword>
<comment type="caution">
    <text evidence="8">The sequence shown here is derived from an EMBL/GenBank/DDBJ whole genome shotgun (WGS) entry which is preliminary data.</text>
</comment>
<dbReference type="RefSeq" id="XP_060295269.1">
    <property type="nucleotide sequence ID" value="XM_060444113.1"/>
</dbReference>
<dbReference type="InterPro" id="IPR001138">
    <property type="entry name" value="Zn2Cys6_DnaBD"/>
</dbReference>
<dbReference type="InterPro" id="IPR036864">
    <property type="entry name" value="Zn2-C6_fun-type_DNA-bd_sf"/>
</dbReference>
<evidence type="ECO:0000256" key="2">
    <source>
        <dbReference type="ARBA" id="ARBA00022833"/>
    </source>
</evidence>
<dbReference type="PANTHER" id="PTHR36206">
    <property type="entry name" value="ASPERCRYPTIN BIOSYNTHESIS CLUSTER-SPECIFIC TRANSCRIPTION REGULATOR ATNN-RELATED"/>
    <property type="match status" value="1"/>
</dbReference>
<dbReference type="GeneID" id="85327383"/>
<evidence type="ECO:0000313" key="9">
    <source>
        <dbReference type="Proteomes" id="UP001172101"/>
    </source>
</evidence>
<dbReference type="Pfam" id="PF00172">
    <property type="entry name" value="Zn_clus"/>
    <property type="match status" value="1"/>
</dbReference>
<keyword evidence="6" id="KW-0539">Nucleus</keyword>